<dbReference type="GeneID" id="91562715"/>
<dbReference type="RefSeq" id="WP_013530202.1">
    <property type="nucleotide sequence ID" value="NZ_CP015062.1"/>
</dbReference>
<dbReference type="EMBL" id="CP088147">
    <property type="protein sequence ID" value="UTU51719.1"/>
    <property type="molecule type" value="Genomic_DNA"/>
</dbReference>
<reference evidence="2 3" key="1">
    <citation type="journal article" date="2022" name="Microbiol. Resour. Announc.">
        <title>Complete Genome Sequence of Mesorhizobium ciceri Strain R30, a Rhizobium Used as a Commercial Inoculant for Chickpea in Argentina.</title>
        <authorList>
            <person name="Foresto E."/>
            <person name="Revale S."/>
            <person name="Primo E."/>
            <person name="Nievas F."/>
            <person name="Carezzano E."/>
            <person name="Puente M."/>
            <person name="Alzari P."/>
            <person name="Mart M."/>
            <person name="Ben-Assaya M."/>
            <person name="Mornico D."/>
            <person name="Santoro M."/>
            <person name="Mart F."/>
            <person name="Giordano W."/>
            <person name="Bogino P."/>
        </authorList>
    </citation>
    <scope>NUCLEOTIDE SEQUENCE [LARGE SCALE GENOMIC DNA]</scope>
    <source>
        <strain evidence="2 3">R30</strain>
    </source>
</reference>
<feature type="region of interest" description="Disordered" evidence="1">
    <location>
        <begin position="1"/>
        <end position="64"/>
    </location>
</feature>
<evidence type="ECO:0000313" key="3">
    <source>
        <dbReference type="Proteomes" id="UP001060070"/>
    </source>
</evidence>
<proteinExistence type="predicted"/>
<evidence type="ECO:0000256" key="1">
    <source>
        <dbReference type="SAM" id="MobiDB-lite"/>
    </source>
</evidence>
<evidence type="ECO:0000313" key="2">
    <source>
        <dbReference type="EMBL" id="UTU51719.1"/>
    </source>
</evidence>
<dbReference type="Proteomes" id="UP001060070">
    <property type="component" value="Chromosome"/>
</dbReference>
<keyword evidence="3" id="KW-1185">Reference proteome</keyword>
<organism evidence="2 3">
    <name type="scientific">Mesorhizobium ciceri</name>
    <dbReference type="NCBI Taxonomy" id="39645"/>
    <lineage>
        <taxon>Bacteria</taxon>
        <taxon>Pseudomonadati</taxon>
        <taxon>Pseudomonadota</taxon>
        <taxon>Alphaproteobacteria</taxon>
        <taxon>Hyphomicrobiales</taxon>
        <taxon>Phyllobacteriaceae</taxon>
        <taxon>Mesorhizobium</taxon>
    </lineage>
</organism>
<evidence type="ECO:0008006" key="4">
    <source>
        <dbReference type="Google" id="ProtNLM"/>
    </source>
</evidence>
<sequence length="64" mass="7171">MDDKTIPVKKDGPPKSSATIRKDRLAEQLRANLQKRKAQSRSRRTGEADLRPDGLAASKKIQKD</sequence>
<feature type="compositionally biased region" description="Basic and acidic residues" evidence="1">
    <location>
        <begin position="1"/>
        <end position="13"/>
    </location>
</feature>
<feature type="compositionally biased region" description="Basic residues" evidence="1">
    <location>
        <begin position="33"/>
        <end position="43"/>
    </location>
</feature>
<dbReference type="AlphaFoldDB" id="A0AB38TAP4"/>
<gene>
    <name evidence="2" type="ORF">LRP29_30375</name>
</gene>
<accession>A0AB38TAP4</accession>
<name>A0AB38TAP4_9HYPH</name>
<protein>
    <recommendedName>
        <fullName evidence="4">Amidase</fullName>
    </recommendedName>
</protein>
<dbReference type="KEGG" id="mcic:A4R28_29040"/>